<reference evidence="2" key="2">
    <citation type="submission" date="2020-06" db="EMBL/GenBank/DDBJ databases">
        <title>Helianthus annuus Genome sequencing and assembly Release 2.</title>
        <authorList>
            <person name="Gouzy J."/>
            <person name="Langlade N."/>
            <person name="Munos S."/>
        </authorList>
    </citation>
    <scope>NUCLEOTIDE SEQUENCE</scope>
    <source>
        <tissue evidence="2">Leaves</tissue>
    </source>
</reference>
<comment type="caution">
    <text evidence="2">The sequence shown here is derived from an EMBL/GenBank/DDBJ whole genome shotgun (WGS) entry which is preliminary data.</text>
</comment>
<evidence type="ECO:0000313" key="3">
    <source>
        <dbReference type="Proteomes" id="UP000215914"/>
    </source>
</evidence>
<feature type="domain" description="DUF4220" evidence="1">
    <location>
        <begin position="3"/>
        <end position="49"/>
    </location>
</feature>
<evidence type="ECO:0000259" key="1">
    <source>
        <dbReference type="Pfam" id="PF13968"/>
    </source>
</evidence>
<dbReference type="Gramene" id="mRNA:HanXRQr2_Chr11g0498691">
    <property type="protein sequence ID" value="CDS:HanXRQr2_Chr11g0498691.1"/>
    <property type="gene ID" value="HanXRQr2_Chr11g0498691"/>
</dbReference>
<dbReference type="InterPro" id="IPR025315">
    <property type="entry name" value="DUF4220"/>
</dbReference>
<keyword evidence="3" id="KW-1185">Reference proteome</keyword>
<protein>
    <recommendedName>
        <fullName evidence="1">DUF4220 domain-containing protein</fullName>
    </recommendedName>
</protein>
<sequence length="72" mass="8506">MFFSQKERKQSRDFFLKRNSRMTQFKVVEVELNFIYDILFTKLPVVYGVTNGINPVTSVPLDSYLFPAIMCF</sequence>
<reference evidence="2" key="1">
    <citation type="journal article" date="2017" name="Nature">
        <title>The sunflower genome provides insights into oil metabolism, flowering and Asterid evolution.</title>
        <authorList>
            <person name="Badouin H."/>
            <person name="Gouzy J."/>
            <person name="Grassa C.J."/>
            <person name="Murat F."/>
            <person name="Staton S.E."/>
            <person name="Cottret L."/>
            <person name="Lelandais-Briere C."/>
            <person name="Owens G.L."/>
            <person name="Carrere S."/>
            <person name="Mayjonade B."/>
            <person name="Legrand L."/>
            <person name="Gill N."/>
            <person name="Kane N.C."/>
            <person name="Bowers J.E."/>
            <person name="Hubner S."/>
            <person name="Bellec A."/>
            <person name="Berard A."/>
            <person name="Berges H."/>
            <person name="Blanchet N."/>
            <person name="Boniface M.C."/>
            <person name="Brunel D."/>
            <person name="Catrice O."/>
            <person name="Chaidir N."/>
            <person name="Claudel C."/>
            <person name="Donnadieu C."/>
            <person name="Faraut T."/>
            <person name="Fievet G."/>
            <person name="Helmstetter N."/>
            <person name="King M."/>
            <person name="Knapp S.J."/>
            <person name="Lai Z."/>
            <person name="Le Paslier M.C."/>
            <person name="Lippi Y."/>
            <person name="Lorenzon L."/>
            <person name="Mandel J.R."/>
            <person name="Marage G."/>
            <person name="Marchand G."/>
            <person name="Marquand E."/>
            <person name="Bret-Mestries E."/>
            <person name="Morien E."/>
            <person name="Nambeesan S."/>
            <person name="Nguyen T."/>
            <person name="Pegot-Espagnet P."/>
            <person name="Pouilly N."/>
            <person name="Raftis F."/>
            <person name="Sallet E."/>
            <person name="Schiex T."/>
            <person name="Thomas J."/>
            <person name="Vandecasteele C."/>
            <person name="Vares D."/>
            <person name="Vear F."/>
            <person name="Vautrin S."/>
            <person name="Crespi M."/>
            <person name="Mangin B."/>
            <person name="Burke J.M."/>
            <person name="Salse J."/>
            <person name="Munos S."/>
            <person name="Vincourt P."/>
            <person name="Rieseberg L.H."/>
            <person name="Langlade N.B."/>
        </authorList>
    </citation>
    <scope>NUCLEOTIDE SEQUENCE</scope>
    <source>
        <tissue evidence="2">Leaves</tissue>
    </source>
</reference>
<dbReference type="EMBL" id="MNCJ02000326">
    <property type="protein sequence ID" value="KAF5782666.1"/>
    <property type="molecule type" value="Genomic_DNA"/>
</dbReference>
<proteinExistence type="predicted"/>
<evidence type="ECO:0000313" key="2">
    <source>
        <dbReference type="EMBL" id="KAF5782666.1"/>
    </source>
</evidence>
<dbReference type="Proteomes" id="UP000215914">
    <property type="component" value="Unassembled WGS sequence"/>
</dbReference>
<organism evidence="2 3">
    <name type="scientific">Helianthus annuus</name>
    <name type="common">Common sunflower</name>
    <dbReference type="NCBI Taxonomy" id="4232"/>
    <lineage>
        <taxon>Eukaryota</taxon>
        <taxon>Viridiplantae</taxon>
        <taxon>Streptophyta</taxon>
        <taxon>Embryophyta</taxon>
        <taxon>Tracheophyta</taxon>
        <taxon>Spermatophyta</taxon>
        <taxon>Magnoliopsida</taxon>
        <taxon>eudicotyledons</taxon>
        <taxon>Gunneridae</taxon>
        <taxon>Pentapetalae</taxon>
        <taxon>asterids</taxon>
        <taxon>campanulids</taxon>
        <taxon>Asterales</taxon>
        <taxon>Asteraceae</taxon>
        <taxon>Asteroideae</taxon>
        <taxon>Heliantheae alliance</taxon>
        <taxon>Heliantheae</taxon>
        <taxon>Helianthus</taxon>
    </lineage>
</organism>
<dbReference type="Pfam" id="PF13968">
    <property type="entry name" value="DUF4220"/>
    <property type="match status" value="1"/>
</dbReference>
<name>A0A9K3HQJ0_HELAN</name>
<dbReference type="AlphaFoldDB" id="A0A9K3HQJ0"/>
<gene>
    <name evidence="2" type="ORF">HanXRQr2_Chr11g0498691</name>
</gene>
<accession>A0A9K3HQJ0</accession>